<feature type="non-terminal residue" evidence="1">
    <location>
        <position position="548"/>
    </location>
</feature>
<comment type="caution">
    <text evidence="1">The sequence shown here is derived from an EMBL/GenBank/DDBJ whole genome shotgun (WGS) entry which is preliminary data.</text>
</comment>
<accession>A0A835G8L9</accession>
<proteinExistence type="predicted"/>
<organism evidence="1 2">
    <name type="scientific">Spodoptera exigua</name>
    <name type="common">Beet armyworm</name>
    <name type="synonym">Noctua fulgens</name>
    <dbReference type="NCBI Taxonomy" id="7107"/>
    <lineage>
        <taxon>Eukaryota</taxon>
        <taxon>Metazoa</taxon>
        <taxon>Ecdysozoa</taxon>
        <taxon>Arthropoda</taxon>
        <taxon>Hexapoda</taxon>
        <taxon>Insecta</taxon>
        <taxon>Pterygota</taxon>
        <taxon>Neoptera</taxon>
        <taxon>Endopterygota</taxon>
        <taxon>Lepidoptera</taxon>
        <taxon>Glossata</taxon>
        <taxon>Ditrysia</taxon>
        <taxon>Noctuoidea</taxon>
        <taxon>Noctuidae</taxon>
        <taxon>Amphipyrinae</taxon>
        <taxon>Spodoptera</taxon>
    </lineage>
</organism>
<dbReference type="EMBL" id="JACKWZ010000268">
    <property type="protein sequence ID" value="KAF9410325.1"/>
    <property type="molecule type" value="Genomic_DNA"/>
</dbReference>
<evidence type="ECO:0000313" key="2">
    <source>
        <dbReference type="Proteomes" id="UP000648187"/>
    </source>
</evidence>
<keyword evidence="2" id="KW-1185">Reference proteome</keyword>
<reference evidence="1" key="1">
    <citation type="submission" date="2020-08" db="EMBL/GenBank/DDBJ databases">
        <title>Spodoptera exigua strain:BAW_Kor-Di-RS1 Genome sequencing and assembly.</title>
        <authorList>
            <person name="Kim J."/>
            <person name="Nam H.Y."/>
            <person name="Kwon M."/>
            <person name="Choi J.H."/>
            <person name="Cho S.R."/>
            <person name="Kim G.-H."/>
        </authorList>
    </citation>
    <scope>NUCLEOTIDE SEQUENCE</scope>
    <source>
        <strain evidence="1">BAW_Kor-Di-RS1</strain>
        <tissue evidence="1">Whole-body</tissue>
    </source>
</reference>
<protein>
    <submittedName>
        <fullName evidence="1">Uncharacterized protein</fullName>
    </submittedName>
</protein>
<sequence length="548" mass="61861">IGDEVQAGSVLLPASRRGRYLANIVRRQAVDGTGIKFNKDADRMNAEAKKKVDVLSEELLPYIMAEQERRTTLYRRVMTAIQSGEKGVTVAEIRNKPPAIIRKGLMYRCPTNRAPKEPDGSGVIMCEENIEPSPIMFDACLGSEDKELFVANNKYFFCNRCSPSERTPLNFTSRKCALEDTDDVVVHYRYYPDRTYKFVTELDPDREVCDHWNPCQIGYIFSLPGPDQATPTTEIFQDYGEAVPEDDKNETTVFSQKYKTSMRRLTIPPGYKFDVSPGAGQTRLQPISLVMVPGQNLNKTSIYLTCVKQTYVEIDIGILTPQSFGDYFLIIQNDDGSEEKFKALTIEAPRPVIQIPMLKFPLRVGDLLDKPLNYKCKSKCELKEIICRGEKVPQTIAAPNPSSKTINIHFSGFKDENACVYQAIFKIDEKQYTKVVALVETPAVKISPELTRMDPPEEGKQFEYTTNYGCKSKCTVIEMTVNGIPMGRSSETRRSNAGSVAFYLLAENTERTGSIIIRITEFTSIYEAFYQATFEIGGERVTKNILEI</sequence>
<name>A0A835G8L9_SPOEX</name>
<evidence type="ECO:0000313" key="1">
    <source>
        <dbReference type="EMBL" id="KAF9410325.1"/>
    </source>
</evidence>
<dbReference type="Proteomes" id="UP000648187">
    <property type="component" value="Unassembled WGS sequence"/>
</dbReference>
<feature type="non-terminal residue" evidence="1">
    <location>
        <position position="1"/>
    </location>
</feature>
<gene>
    <name evidence="1" type="ORF">HW555_010573</name>
</gene>
<dbReference type="AlphaFoldDB" id="A0A835G8L9"/>